<dbReference type="InterPro" id="IPR001173">
    <property type="entry name" value="Glyco_trans_2-like"/>
</dbReference>
<dbReference type="PANTHER" id="PTHR43630:SF2">
    <property type="entry name" value="GLYCOSYLTRANSFERASE"/>
    <property type="match status" value="1"/>
</dbReference>
<evidence type="ECO:0000259" key="1">
    <source>
        <dbReference type="Pfam" id="PF00535"/>
    </source>
</evidence>
<protein>
    <recommendedName>
        <fullName evidence="1">Glycosyltransferase 2-like domain-containing protein</fullName>
    </recommendedName>
</protein>
<dbReference type="InterPro" id="IPR029044">
    <property type="entry name" value="Nucleotide-diphossugar_trans"/>
</dbReference>
<dbReference type="AlphaFoldDB" id="X1E2T3"/>
<feature type="non-terminal residue" evidence="2">
    <location>
        <position position="1"/>
    </location>
</feature>
<gene>
    <name evidence="2" type="ORF">S03H2_05560</name>
</gene>
<proteinExistence type="predicted"/>
<dbReference type="SUPFAM" id="SSF53448">
    <property type="entry name" value="Nucleotide-diphospho-sugar transferases"/>
    <property type="match status" value="1"/>
</dbReference>
<comment type="caution">
    <text evidence="2">The sequence shown here is derived from an EMBL/GenBank/DDBJ whole genome shotgun (WGS) entry which is preliminary data.</text>
</comment>
<evidence type="ECO:0000313" key="2">
    <source>
        <dbReference type="EMBL" id="GAH26872.1"/>
    </source>
</evidence>
<dbReference type="Pfam" id="PF00535">
    <property type="entry name" value="Glycos_transf_2"/>
    <property type="match status" value="1"/>
</dbReference>
<dbReference type="PANTHER" id="PTHR43630">
    <property type="entry name" value="POLY-BETA-1,6-N-ACETYL-D-GLUCOSAMINE SYNTHASE"/>
    <property type="match status" value="1"/>
</dbReference>
<feature type="domain" description="Glycosyltransferase 2-like" evidence="1">
    <location>
        <begin position="2"/>
        <end position="129"/>
    </location>
</feature>
<dbReference type="Gene3D" id="3.90.550.10">
    <property type="entry name" value="Spore Coat Polysaccharide Biosynthesis Protein SpsA, Chain A"/>
    <property type="match status" value="1"/>
</dbReference>
<organism evidence="2">
    <name type="scientific">marine sediment metagenome</name>
    <dbReference type="NCBI Taxonomy" id="412755"/>
    <lineage>
        <taxon>unclassified sequences</taxon>
        <taxon>metagenomes</taxon>
        <taxon>ecological metagenomes</taxon>
    </lineage>
</organism>
<sequence length="217" mass="26028">RYLREVLADLEEYVDEIVILDDGSTDNTIGLCKSFNKTFVETLGVSLFKTNERLARETLYKMTIERNPDWILAIDADEVFEDRFKQEVREMVGQPFTWYSFHWYSFNWYHFWTPDSYSRISKSSTKGLRRLFRYCPKKYFSFTSGHHCGSTPEWVRFNEMGKETDIRVKHLGFIRKEDRLARIQLNKDVGSLEYAKKLEHLEKLFENGKLKLTKWEE</sequence>
<reference evidence="2" key="1">
    <citation type="journal article" date="2014" name="Front. Microbiol.">
        <title>High frequency of phylogenetically diverse reductive dehalogenase-homologous genes in deep subseafloor sedimentary metagenomes.</title>
        <authorList>
            <person name="Kawai M."/>
            <person name="Futagami T."/>
            <person name="Toyoda A."/>
            <person name="Takaki Y."/>
            <person name="Nishi S."/>
            <person name="Hori S."/>
            <person name="Arai W."/>
            <person name="Tsubouchi T."/>
            <person name="Morono Y."/>
            <person name="Uchiyama I."/>
            <person name="Ito T."/>
            <person name="Fujiyama A."/>
            <person name="Inagaki F."/>
            <person name="Takami H."/>
        </authorList>
    </citation>
    <scope>NUCLEOTIDE SEQUENCE</scope>
    <source>
        <strain evidence="2">Expedition CK06-06</strain>
    </source>
</reference>
<dbReference type="EMBL" id="BARU01002331">
    <property type="protein sequence ID" value="GAH26872.1"/>
    <property type="molecule type" value="Genomic_DNA"/>
</dbReference>
<name>X1E2T3_9ZZZZ</name>
<accession>X1E2T3</accession>